<evidence type="ECO:0000313" key="1">
    <source>
        <dbReference type="EMBL" id="GAA4607459.1"/>
    </source>
</evidence>
<comment type="caution">
    <text evidence="1">The sequence shown here is derived from an EMBL/GenBank/DDBJ whole genome shotgun (WGS) entry which is preliminary data.</text>
</comment>
<dbReference type="RefSeq" id="WP_345353746.1">
    <property type="nucleotide sequence ID" value="NZ_BAABHJ010000006.1"/>
</dbReference>
<organism evidence="1 2">
    <name type="scientific">Actinoallomurus liliacearum</name>
    <dbReference type="NCBI Taxonomy" id="1080073"/>
    <lineage>
        <taxon>Bacteria</taxon>
        <taxon>Bacillati</taxon>
        <taxon>Actinomycetota</taxon>
        <taxon>Actinomycetes</taxon>
        <taxon>Streptosporangiales</taxon>
        <taxon>Thermomonosporaceae</taxon>
        <taxon>Actinoallomurus</taxon>
    </lineage>
</organism>
<dbReference type="EMBL" id="BAABHJ010000006">
    <property type="protein sequence ID" value="GAA4607459.1"/>
    <property type="molecule type" value="Genomic_DNA"/>
</dbReference>
<reference evidence="2" key="1">
    <citation type="journal article" date="2019" name="Int. J. Syst. Evol. Microbiol.">
        <title>The Global Catalogue of Microorganisms (GCM) 10K type strain sequencing project: providing services to taxonomists for standard genome sequencing and annotation.</title>
        <authorList>
            <consortium name="The Broad Institute Genomics Platform"/>
            <consortium name="The Broad Institute Genome Sequencing Center for Infectious Disease"/>
            <person name="Wu L."/>
            <person name="Ma J."/>
        </authorList>
    </citation>
    <scope>NUCLEOTIDE SEQUENCE [LARGE SCALE GENOMIC DNA]</scope>
    <source>
        <strain evidence="2">JCM 17938</strain>
    </source>
</reference>
<gene>
    <name evidence="1" type="ORF">GCM10023195_28340</name>
</gene>
<keyword evidence="2" id="KW-1185">Reference proteome</keyword>
<accession>A0ABP8TG51</accession>
<dbReference type="Proteomes" id="UP001500212">
    <property type="component" value="Unassembled WGS sequence"/>
</dbReference>
<evidence type="ECO:0000313" key="2">
    <source>
        <dbReference type="Proteomes" id="UP001500212"/>
    </source>
</evidence>
<proteinExistence type="predicted"/>
<protein>
    <submittedName>
        <fullName evidence="1">Uncharacterized protein</fullName>
    </submittedName>
</protein>
<name>A0ABP8TG51_9ACTN</name>
<sequence length="128" mass="13123">MRTSLRMTGTAYANAKVAIYLKDGDSRRSLVLVGMAADDVPELATELRSRSPSEEVDATFMGMGITDTSDFPAGSLGGILRCGRTPTGGGAACAWADGSVLGMALTPLSSDVVSLGATTLALRNAAEH</sequence>